<dbReference type="EMBL" id="JOKJ01000031">
    <property type="protein sequence ID" value="KEQ03636.1"/>
    <property type="molecule type" value="Genomic_DNA"/>
</dbReference>
<proteinExistence type="predicted"/>
<dbReference type="AlphaFoldDB" id="A0A922T9S7"/>
<dbReference type="RefSeq" id="WP_029619296.1">
    <property type="nucleotide sequence ID" value="NZ_CAJXID010000014.1"/>
</dbReference>
<keyword evidence="2" id="KW-1185">Reference proteome</keyword>
<name>A0A922T9S7_9HYPH</name>
<accession>A0A922T9S7</accession>
<organism evidence="1 2">
    <name type="scientific">Pseudorhizobium pelagicum</name>
    <dbReference type="NCBI Taxonomy" id="1509405"/>
    <lineage>
        <taxon>Bacteria</taxon>
        <taxon>Pseudomonadati</taxon>
        <taxon>Pseudomonadota</taxon>
        <taxon>Alphaproteobacteria</taxon>
        <taxon>Hyphomicrobiales</taxon>
        <taxon>Rhizobiaceae</taxon>
        <taxon>Rhizobium/Agrobacterium group</taxon>
        <taxon>Pseudorhizobium</taxon>
    </lineage>
</organism>
<dbReference type="Proteomes" id="UP000052167">
    <property type="component" value="Unassembled WGS sequence"/>
</dbReference>
<evidence type="ECO:0000313" key="1">
    <source>
        <dbReference type="EMBL" id="KEQ03636.1"/>
    </source>
</evidence>
<evidence type="ECO:0000313" key="2">
    <source>
        <dbReference type="Proteomes" id="UP000052167"/>
    </source>
</evidence>
<gene>
    <name evidence="1" type="ORF">GV68_16370</name>
</gene>
<comment type="caution">
    <text evidence="1">The sequence shown here is derived from an EMBL/GenBank/DDBJ whole genome shotgun (WGS) entry which is preliminary data.</text>
</comment>
<protein>
    <submittedName>
        <fullName evidence="1">Uncharacterized protein</fullName>
    </submittedName>
</protein>
<reference evidence="1 2" key="1">
    <citation type="submission" date="2014-06" db="EMBL/GenBank/DDBJ databases">
        <title>Rhizobium pelagicum/R2-400B4.</title>
        <authorList>
            <person name="Kimes N.E."/>
            <person name="Lopez-Perez M."/>
        </authorList>
    </citation>
    <scope>NUCLEOTIDE SEQUENCE [LARGE SCALE GENOMIC DNA]</scope>
    <source>
        <strain evidence="1 2">R2-400B4</strain>
    </source>
</reference>
<sequence length="60" mass="6290">MSRRRRTAGAVVTALRLTVAALALVGPLAAVTVQTSEHGLFPKQGAGLVLFVSLQRQSMS</sequence>